<feature type="compositionally biased region" description="Basic and acidic residues" evidence="1">
    <location>
        <begin position="144"/>
        <end position="154"/>
    </location>
</feature>
<evidence type="ECO:0000256" key="1">
    <source>
        <dbReference type="SAM" id="MobiDB-lite"/>
    </source>
</evidence>
<accession>A0A9D3S1X6</accession>
<dbReference type="AlphaFoldDB" id="A0A9D3S1X6"/>
<keyword evidence="3" id="KW-1185">Reference proteome</keyword>
<protein>
    <submittedName>
        <fullName evidence="2">Uncharacterized protein</fullName>
    </submittedName>
</protein>
<name>A0A9D3S1X6_ANGAN</name>
<sequence>MGDTSEYQRLPSDEEEVWSAFAETVLFRVFVKRMPHPQRRSVCPADLRSAVAPHSPPLCSRAAPSWTPPSQPPSSGRRDAHAGATHATRRTLPPHPRSAHALPRHRSVALSRRGRRCSVGPPVADRPSAARCLLTPDPPPPFREGPRGRERWGVRGDVSCRGARLAAARSLAPGPPARPQMLPVQRCGRRGGTSLLVCRTAVLERLSVELRSPPREPGSPHADLQAGRRLRKGCSFIHVYATHPHDEQGRNR</sequence>
<gene>
    <name evidence="2" type="ORF">ANANG_G00124580</name>
</gene>
<organism evidence="2 3">
    <name type="scientific">Anguilla anguilla</name>
    <name type="common">European freshwater eel</name>
    <name type="synonym">Muraena anguilla</name>
    <dbReference type="NCBI Taxonomy" id="7936"/>
    <lineage>
        <taxon>Eukaryota</taxon>
        <taxon>Metazoa</taxon>
        <taxon>Chordata</taxon>
        <taxon>Craniata</taxon>
        <taxon>Vertebrata</taxon>
        <taxon>Euteleostomi</taxon>
        <taxon>Actinopterygii</taxon>
        <taxon>Neopterygii</taxon>
        <taxon>Teleostei</taxon>
        <taxon>Anguilliformes</taxon>
        <taxon>Anguillidae</taxon>
        <taxon>Anguilla</taxon>
    </lineage>
</organism>
<reference evidence="2" key="1">
    <citation type="submission" date="2021-01" db="EMBL/GenBank/DDBJ databases">
        <title>A chromosome-scale assembly of European eel, Anguilla anguilla.</title>
        <authorList>
            <person name="Henkel C."/>
            <person name="Jong-Raadsen S.A."/>
            <person name="Dufour S."/>
            <person name="Weltzien F.-A."/>
            <person name="Palstra A.P."/>
            <person name="Pelster B."/>
            <person name="Spaink H.P."/>
            <person name="Van Den Thillart G.E."/>
            <person name="Jansen H."/>
            <person name="Zahm M."/>
            <person name="Klopp C."/>
            <person name="Cedric C."/>
            <person name="Louis A."/>
            <person name="Berthelot C."/>
            <person name="Parey E."/>
            <person name="Roest Crollius H."/>
            <person name="Montfort J."/>
            <person name="Robinson-Rechavi M."/>
            <person name="Bucao C."/>
            <person name="Bouchez O."/>
            <person name="Gislard M."/>
            <person name="Lluch J."/>
            <person name="Milhes M."/>
            <person name="Lampietro C."/>
            <person name="Lopez Roques C."/>
            <person name="Donnadieu C."/>
            <person name="Braasch I."/>
            <person name="Desvignes T."/>
            <person name="Postlethwait J."/>
            <person name="Bobe J."/>
            <person name="Guiguen Y."/>
            <person name="Dirks R."/>
        </authorList>
    </citation>
    <scope>NUCLEOTIDE SEQUENCE</scope>
    <source>
        <strain evidence="2">Tag_6206</strain>
        <tissue evidence="2">Liver</tissue>
    </source>
</reference>
<evidence type="ECO:0000313" key="2">
    <source>
        <dbReference type="EMBL" id="KAG5847302.1"/>
    </source>
</evidence>
<evidence type="ECO:0000313" key="3">
    <source>
        <dbReference type="Proteomes" id="UP001044222"/>
    </source>
</evidence>
<dbReference type="EMBL" id="JAFIRN010000006">
    <property type="protein sequence ID" value="KAG5847302.1"/>
    <property type="molecule type" value="Genomic_DNA"/>
</dbReference>
<proteinExistence type="predicted"/>
<feature type="region of interest" description="Disordered" evidence="1">
    <location>
        <begin position="50"/>
        <end position="154"/>
    </location>
</feature>
<feature type="compositionally biased region" description="Basic residues" evidence="1">
    <location>
        <begin position="102"/>
        <end position="116"/>
    </location>
</feature>
<comment type="caution">
    <text evidence="2">The sequence shown here is derived from an EMBL/GenBank/DDBJ whole genome shotgun (WGS) entry which is preliminary data.</text>
</comment>
<dbReference type="Proteomes" id="UP001044222">
    <property type="component" value="Chromosome 6"/>
</dbReference>